<feature type="signal peptide" evidence="8">
    <location>
        <begin position="1"/>
        <end position="16"/>
    </location>
</feature>
<dbReference type="AlphaFoldDB" id="A0A6A6H3R5"/>
<evidence type="ECO:0000256" key="3">
    <source>
        <dbReference type="ARBA" id="ARBA00022525"/>
    </source>
</evidence>
<comment type="similarity">
    <text evidence="6">Belongs to the cell wall mannoprotein 1 family.</text>
</comment>
<dbReference type="FunFam" id="1.20.1280.140:FF:000001">
    <property type="entry name" value="Cell wall serine-threonine-rich galactomannoprotein Mp1"/>
    <property type="match status" value="1"/>
</dbReference>
<evidence type="ECO:0000313" key="9">
    <source>
        <dbReference type="EMBL" id="KAF2232736.1"/>
    </source>
</evidence>
<dbReference type="PANTHER" id="PTHR38123:SF6">
    <property type="entry name" value="CELL WALL SERINE-THREONINE-RICH GALACTOMANNOPROTEIN MP1 (AFU_ORTHOLOGUE AFUA_4G03240)"/>
    <property type="match status" value="1"/>
</dbReference>
<dbReference type="Proteomes" id="UP000800092">
    <property type="component" value="Unassembled WGS sequence"/>
</dbReference>
<comment type="subcellular location">
    <subcellularLocation>
        <location evidence="1">Secreted</location>
        <location evidence="1">Cell wall</location>
    </subcellularLocation>
</comment>
<evidence type="ECO:0000256" key="2">
    <source>
        <dbReference type="ARBA" id="ARBA00022512"/>
    </source>
</evidence>
<dbReference type="GO" id="GO:0008289">
    <property type="term" value="F:lipid binding"/>
    <property type="evidence" value="ECO:0007669"/>
    <property type="project" value="UniProtKB-KW"/>
</dbReference>
<evidence type="ECO:0000256" key="1">
    <source>
        <dbReference type="ARBA" id="ARBA00004191"/>
    </source>
</evidence>
<proteinExistence type="inferred from homology"/>
<dbReference type="GO" id="GO:0005576">
    <property type="term" value="C:extracellular region"/>
    <property type="evidence" value="ECO:0007669"/>
    <property type="project" value="TreeGrafter"/>
</dbReference>
<keyword evidence="5" id="KW-0446">Lipid-binding</keyword>
<organism evidence="9 10">
    <name type="scientific">Viridothelium virens</name>
    <name type="common">Speckled blister lichen</name>
    <name type="synonym">Trypethelium virens</name>
    <dbReference type="NCBI Taxonomy" id="1048519"/>
    <lineage>
        <taxon>Eukaryota</taxon>
        <taxon>Fungi</taxon>
        <taxon>Dikarya</taxon>
        <taxon>Ascomycota</taxon>
        <taxon>Pezizomycotina</taxon>
        <taxon>Dothideomycetes</taxon>
        <taxon>Dothideomycetes incertae sedis</taxon>
        <taxon>Trypetheliales</taxon>
        <taxon>Trypetheliaceae</taxon>
        <taxon>Viridothelium</taxon>
    </lineage>
</organism>
<feature type="chain" id="PRO_5025409213" description="Cell wall mannoprotein 1" evidence="8">
    <location>
        <begin position="17"/>
        <end position="173"/>
    </location>
</feature>
<evidence type="ECO:0000313" key="10">
    <source>
        <dbReference type="Proteomes" id="UP000800092"/>
    </source>
</evidence>
<dbReference type="EMBL" id="ML991813">
    <property type="protein sequence ID" value="KAF2232736.1"/>
    <property type="molecule type" value="Genomic_DNA"/>
</dbReference>
<dbReference type="Pfam" id="PF12296">
    <property type="entry name" value="HsbA"/>
    <property type="match status" value="1"/>
</dbReference>
<evidence type="ECO:0000256" key="5">
    <source>
        <dbReference type="ARBA" id="ARBA00023121"/>
    </source>
</evidence>
<keyword evidence="2" id="KW-0134">Cell wall</keyword>
<gene>
    <name evidence="9" type="ORF">EV356DRAFT_517277</name>
</gene>
<dbReference type="PANTHER" id="PTHR38123">
    <property type="entry name" value="CELL WALL SERINE-THREONINE-RICH GALACTOMANNOPROTEIN MP1 (AFU_ORTHOLOGUE AFUA_4G03240)"/>
    <property type="match status" value="1"/>
</dbReference>
<dbReference type="GO" id="GO:0009277">
    <property type="term" value="C:fungal-type cell wall"/>
    <property type="evidence" value="ECO:0007669"/>
    <property type="project" value="UniProtKB-ARBA"/>
</dbReference>
<accession>A0A6A6H3R5</accession>
<reference evidence="9" key="1">
    <citation type="journal article" date="2020" name="Stud. Mycol.">
        <title>101 Dothideomycetes genomes: a test case for predicting lifestyles and emergence of pathogens.</title>
        <authorList>
            <person name="Haridas S."/>
            <person name="Albert R."/>
            <person name="Binder M."/>
            <person name="Bloem J."/>
            <person name="Labutti K."/>
            <person name="Salamov A."/>
            <person name="Andreopoulos B."/>
            <person name="Baker S."/>
            <person name="Barry K."/>
            <person name="Bills G."/>
            <person name="Bluhm B."/>
            <person name="Cannon C."/>
            <person name="Castanera R."/>
            <person name="Culley D."/>
            <person name="Daum C."/>
            <person name="Ezra D."/>
            <person name="Gonzalez J."/>
            <person name="Henrissat B."/>
            <person name="Kuo A."/>
            <person name="Liang C."/>
            <person name="Lipzen A."/>
            <person name="Lutzoni F."/>
            <person name="Magnuson J."/>
            <person name="Mondo S."/>
            <person name="Nolan M."/>
            <person name="Ohm R."/>
            <person name="Pangilinan J."/>
            <person name="Park H.-J."/>
            <person name="Ramirez L."/>
            <person name="Alfaro M."/>
            <person name="Sun H."/>
            <person name="Tritt A."/>
            <person name="Yoshinaga Y."/>
            <person name="Zwiers L.-H."/>
            <person name="Turgeon B."/>
            <person name="Goodwin S."/>
            <person name="Spatafora J."/>
            <person name="Crous P."/>
            <person name="Grigoriev I."/>
        </authorList>
    </citation>
    <scope>NUCLEOTIDE SEQUENCE</scope>
    <source>
        <strain evidence="9">Tuck. ex Michener</strain>
    </source>
</reference>
<evidence type="ECO:0000256" key="6">
    <source>
        <dbReference type="ARBA" id="ARBA00060953"/>
    </source>
</evidence>
<dbReference type="OrthoDB" id="2422134at2759"/>
<name>A0A6A6H3R5_VIRVR</name>
<evidence type="ECO:0000256" key="4">
    <source>
        <dbReference type="ARBA" id="ARBA00022729"/>
    </source>
</evidence>
<evidence type="ECO:0000256" key="8">
    <source>
        <dbReference type="SAM" id="SignalP"/>
    </source>
</evidence>
<keyword evidence="4 8" id="KW-0732">Signal</keyword>
<keyword evidence="3" id="KW-0964">Secreted</keyword>
<dbReference type="Gene3D" id="1.20.1280.140">
    <property type="match status" value="1"/>
</dbReference>
<keyword evidence="10" id="KW-1185">Reference proteome</keyword>
<sequence length="173" mass="17827">MHAKYALLALIGTAFGRVVVKRDVQTILTALSNVNSATETLDTEVKAFDGSAGAISTLNADSAAVLSSINTGTTNVQATTPISDNDALQVASATETLINTLNTTIDDLIAKKPTFVSSGQSATVLSQLQQQRTASNSFSSAIVSKTPSDLSSIAQSLTAQIAAEFQTGINAFS</sequence>
<dbReference type="InterPro" id="IPR021054">
    <property type="entry name" value="Cell_wall_mannoprotein_1"/>
</dbReference>
<evidence type="ECO:0000256" key="7">
    <source>
        <dbReference type="ARBA" id="ARBA00071527"/>
    </source>
</evidence>
<protein>
    <recommendedName>
        <fullName evidence="7">Cell wall mannoprotein 1</fullName>
    </recommendedName>
</protein>